<gene>
    <name evidence="6" type="ORF">IAA61_09665</name>
</gene>
<sequence>MSDSINNRIKYIPLSRIRPNHDQPRKYFDPEAMDSLTRSIERYGVISPITVREIDDEEYELISGERRYRAAFSAGLTDIPCIVIDTDGSDCAILSLLENLQREDLSFLEIAESYKNLIRKNGLTSHDLSRRIGDTAYGVKERMDLMKLDPLVRKYIRNFKLTERQARTLLHIRDRKTQIDAAREICENGLNEYDTVKFVSELLKTGHTPSLHMSRMKDVKLLRNTLSNAVNLVRESGIDAEFTETNHDWGKEFTITVKN</sequence>
<accession>A0A9D1SFT9</accession>
<dbReference type="EMBL" id="DVNB01000099">
    <property type="protein sequence ID" value="HIU58058.1"/>
    <property type="molecule type" value="Genomic_DNA"/>
</dbReference>
<comment type="subcellular location">
    <subcellularLocation>
        <location evidence="1">Cytoplasm</location>
        <location evidence="1">Nucleoid</location>
    </subcellularLocation>
</comment>
<reference evidence="6" key="2">
    <citation type="journal article" date="2021" name="PeerJ">
        <title>Extensive microbial diversity within the chicken gut microbiome revealed by metagenomics and culture.</title>
        <authorList>
            <person name="Gilroy R."/>
            <person name="Ravi A."/>
            <person name="Getino M."/>
            <person name="Pursley I."/>
            <person name="Horton D.L."/>
            <person name="Alikhan N.F."/>
            <person name="Baker D."/>
            <person name="Gharbi K."/>
            <person name="Hall N."/>
            <person name="Watson M."/>
            <person name="Adriaenssens E.M."/>
            <person name="Foster-Nyarko E."/>
            <person name="Jarju S."/>
            <person name="Secka A."/>
            <person name="Antonio M."/>
            <person name="Oren A."/>
            <person name="Chaudhuri R.R."/>
            <person name="La Ragione R."/>
            <person name="Hildebrand F."/>
            <person name="Pallen M.J."/>
        </authorList>
    </citation>
    <scope>NUCLEOTIDE SEQUENCE</scope>
    <source>
        <strain evidence="6">USAMLcec3-3695</strain>
    </source>
</reference>
<dbReference type="InterPro" id="IPR003115">
    <property type="entry name" value="ParB_N"/>
</dbReference>
<evidence type="ECO:0000256" key="4">
    <source>
        <dbReference type="ARBA" id="ARBA00023125"/>
    </source>
</evidence>
<feature type="domain" description="ParB-like N-terminal" evidence="5">
    <location>
        <begin position="10"/>
        <end position="100"/>
    </location>
</feature>
<dbReference type="Gene3D" id="3.90.1530.30">
    <property type="match status" value="1"/>
</dbReference>
<evidence type="ECO:0000256" key="3">
    <source>
        <dbReference type="ARBA" id="ARBA00022829"/>
    </source>
</evidence>
<keyword evidence="3" id="KW-0159">Chromosome partition</keyword>
<proteinExistence type="inferred from homology"/>
<evidence type="ECO:0000259" key="5">
    <source>
        <dbReference type="SMART" id="SM00470"/>
    </source>
</evidence>
<dbReference type="InterPro" id="IPR004437">
    <property type="entry name" value="ParB/RepB/Spo0J"/>
</dbReference>
<dbReference type="InterPro" id="IPR050336">
    <property type="entry name" value="Chromosome_partition/occlusion"/>
</dbReference>
<evidence type="ECO:0000256" key="2">
    <source>
        <dbReference type="ARBA" id="ARBA00006295"/>
    </source>
</evidence>
<comment type="similarity">
    <text evidence="2">Belongs to the ParB family.</text>
</comment>
<dbReference type="InterPro" id="IPR036086">
    <property type="entry name" value="ParB/Sulfiredoxin_sf"/>
</dbReference>
<dbReference type="InterPro" id="IPR041468">
    <property type="entry name" value="HTH_ParB/Spo0J"/>
</dbReference>
<reference evidence="6" key="1">
    <citation type="submission" date="2020-10" db="EMBL/GenBank/DDBJ databases">
        <authorList>
            <person name="Gilroy R."/>
        </authorList>
    </citation>
    <scope>NUCLEOTIDE SEQUENCE</scope>
    <source>
        <strain evidence="6">USAMLcec3-3695</strain>
    </source>
</reference>
<dbReference type="PANTHER" id="PTHR33375">
    <property type="entry name" value="CHROMOSOME-PARTITIONING PROTEIN PARB-RELATED"/>
    <property type="match status" value="1"/>
</dbReference>
<dbReference type="GO" id="GO:0003677">
    <property type="term" value="F:DNA binding"/>
    <property type="evidence" value="ECO:0007669"/>
    <property type="project" value="UniProtKB-KW"/>
</dbReference>
<dbReference type="NCBIfam" id="TIGR00180">
    <property type="entry name" value="parB_part"/>
    <property type="match status" value="1"/>
</dbReference>
<dbReference type="Proteomes" id="UP000824109">
    <property type="component" value="Unassembled WGS sequence"/>
</dbReference>
<protein>
    <submittedName>
        <fullName evidence="6">ParB/RepB/Spo0J family partition protein</fullName>
    </submittedName>
</protein>
<dbReference type="Pfam" id="PF02195">
    <property type="entry name" value="ParB_N"/>
    <property type="match status" value="1"/>
</dbReference>
<dbReference type="SUPFAM" id="SSF109709">
    <property type="entry name" value="KorB DNA-binding domain-like"/>
    <property type="match status" value="1"/>
</dbReference>
<dbReference type="FunFam" id="1.10.10.2830:FF:000001">
    <property type="entry name" value="Chromosome partitioning protein ParB"/>
    <property type="match status" value="1"/>
</dbReference>
<dbReference type="SMART" id="SM00470">
    <property type="entry name" value="ParB"/>
    <property type="match status" value="1"/>
</dbReference>
<dbReference type="Pfam" id="PF17762">
    <property type="entry name" value="HTH_ParB"/>
    <property type="match status" value="1"/>
</dbReference>
<dbReference type="GO" id="GO:0005694">
    <property type="term" value="C:chromosome"/>
    <property type="evidence" value="ECO:0007669"/>
    <property type="project" value="TreeGrafter"/>
</dbReference>
<dbReference type="FunFam" id="3.90.1530.30:FF:000001">
    <property type="entry name" value="Chromosome partitioning protein ParB"/>
    <property type="match status" value="1"/>
</dbReference>
<dbReference type="CDD" id="cd16393">
    <property type="entry name" value="SPO0J_N"/>
    <property type="match status" value="1"/>
</dbReference>
<dbReference type="GO" id="GO:0007059">
    <property type="term" value="P:chromosome segregation"/>
    <property type="evidence" value="ECO:0007669"/>
    <property type="project" value="UniProtKB-KW"/>
</dbReference>
<keyword evidence="4" id="KW-0238">DNA-binding</keyword>
<dbReference type="GO" id="GO:0009295">
    <property type="term" value="C:nucleoid"/>
    <property type="evidence" value="ECO:0007669"/>
    <property type="project" value="UniProtKB-SubCell"/>
</dbReference>
<evidence type="ECO:0000313" key="6">
    <source>
        <dbReference type="EMBL" id="HIU58058.1"/>
    </source>
</evidence>
<dbReference type="Gene3D" id="1.10.10.2830">
    <property type="match status" value="1"/>
</dbReference>
<evidence type="ECO:0000256" key="1">
    <source>
        <dbReference type="ARBA" id="ARBA00004453"/>
    </source>
</evidence>
<name>A0A9D1SFT9_9FIRM</name>
<evidence type="ECO:0000313" key="7">
    <source>
        <dbReference type="Proteomes" id="UP000824109"/>
    </source>
</evidence>
<dbReference type="SUPFAM" id="SSF110849">
    <property type="entry name" value="ParB/Sulfiredoxin"/>
    <property type="match status" value="1"/>
</dbReference>
<dbReference type="PANTHER" id="PTHR33375:SF1">
    <property type="entry name" value="CHROMOSOME-PARTITIONING PROTEIN PARB-RELATED"/>
    <property type="match status" value="1"/>
</dbReference>
<comment type="caution">
    <text evidence="6">The sequence shown here is derived from an EMBL/GenBank/DDBJ whole genome shotgun (WGS) entry which is preliminary data.</text>
</comment>
<dbReference type="AlphaFoldDB" id="A0A9D1SFT9"/>
<organism evidence="6 7">
    <name type="scientific">Candidatus Ornithomonoglobus merdipullorum</name>
    <dbReference type="NCBI Taxonomy" id="2840895"/>
    <lineage>
        <taxon>Bacteria</taxon>
        <taxon>Bacillati</taxon>
        <taxon>Bacillota</taxon>
        <taxon>Clostridia</taxon>
        <taxon>Candidatus Ornithomonoglobus</taxon>
    </lineage>
</organism>